<protein>
    <submittedName>
        <fullName evidence="6">IQ calmodulin-binding motif protein</fullName>
    </submittedName>
</protein>
<accession>Q22AL1</accession>
<evidence type="ECO:0000256" key="1">
    <source>
        <dbReference type="ARBA" id="ARBA00004496"/>
    </source>
</evidence>
<name>Q22AL1_TETTS</name>
<evidence type="ECO:0000313" key="7">
    <source>
        <dbReference type="Proteomes" id="UP000009168"/>
    </source>
</evidence>
<evidence type="ECO:0000256" key="3">
    <source>
        <dbReference type="ARBA" id="ARBA00022737"/>
    </source>
</evidence>
<dbReference type="OMA" id="VHRRYCI"/>
<dbReference type="GO" id="GO:0000922">
    <property type="term" value="C:spindle pole"/>
    <property type="evidence" value="ECO:0007669"/>
    <property type="project" value="TreeGrafter"/>
</dbReference>
<dbReference type="GO" id="GO:0005516">
    <property type="term" value="F:calmodulin binding"/>
    <property type="evidence" value="ECO:0007669"/>
    <property type="project" value="UniProtKB-KW"/>
</dbReference>
<dbReference type="Gene3D" id="1.20.5.190">
    <property type="match status" value="1"/>
</dbReference>
<dbReference type="SUPFAM" id="SSF52540">
    <property type="entry name" value="P-loop containing nucleoside triphosphate hydrolases"/>
    <property type="match status" value="1"/>
</dbReference>
<dbReference type="SMART" id="SM00015">
    <property type="entry name" value="IQ"/>
    <property type="match status" value="3"/>
</dbReference>
<evidence type="ECO:0000313" key="6">
    <source>
        <dbReference type="EMBL" id="EAR82305.1"/>
    </source>
</evidence>
<dbReference type="GeneID" id="7833718"/>
<evidence type="ECO:0000256" key="2">
    <source>
        <dbReference type="ARBA" id="ARBA00022490"/>
    </source>
</evidence>
<dbReference type="GO" id="GO:0005737">
    <property type="term" value="C:cytoplasm"/>
    <property type="evidence" value="ECO:0007669"/>
    <property type="project" value="UniProtKB-SubCell"/>
</dbReference>
<dbReference type="HOGENOM" id="CLU_100409_0_0_1"/>
<dbReference type="Proteomes" id="UP000009168">
    <property type="component" value="Unassembled WGS sequence"/>
</dbReference>
<proteinExistence type="predicted"/>
<keyword evidence="4" id="KW-0112">Calmodulin-binding</keyword>
<dbReference type="Pfam" id="PF00612">
    <property type="entry name" value="IQ"/>
    <property type="match status" value="2"/>
</dbReference>
<dbReference type="PROSITE" id="PS50096">
    <property type="entry name" value="IQ"/>
    <property type="match status" value="2"/>
</dbReference>
<comment type="subcellular location">
    <subcellularLocation>
        <location evidence="1">Cytoplasm</location>
    </subcellularLocation>
</comment>
<evidence type="ECO:0000256" key="4">
    <source>
        <dbReference type="ARBA" id="ARBA00022860"/>
    </source>
</evidence>
<keyword evidence="5" id="KW-0175">Coiled coil</keyword>
<keyword evidence="7" id="KW-1185">Reference proteome</keyword>
<dbReference type="EMBL" id="GG662677">
    <property type="protein sequence ID" value="EAR82305.1"/>
    <property type="molecule type" value="Genomic_DNA"/>
</dbReference>
<dbReference type="RefSeq" id="XP_001029968.1">
    <property type="nucleotide sequence ID" value="XM_001029968.1"/>
</dbReference>
<dbReference type="STRING" id="312017.Q22AL1"/>
<dbReference type="InterPro" id="IPR027417">
    <property type="entry name" value="P-loop_NTPase"/>
</dbReference>
<dbReference type="GO" id="GO:0007051">
    <property type="term" value="P:spindle organization"/>
    <property type="evidence" value="ECO:0007669"/>
    <property type="project" value="TreeGrafter"/>
</dbReference>
<keyword evidence="2" id="KW-0963">Cytoplasm</keyword>
<dbReference type="eggNOG" id="ENOG502RT2T">
    <property type="taxonomic scope" value="Eukaryota"/>
</dbReference>
<reference evidence="7" key="1">
    <citation type="journal article" date="2006" name="PLoS Biol.">
        <title>Macronuclear genome sequence of the ciliate Tetrahymena thermophila, a model eukaryote.</title>
        <authorList>
            <person name="Eisen J.A."/>
            <person name="Coyne R.S."/>
            <person name="Wu M."/>
            <person name="Wu D."/>
            <person name="Thiagarajan M."/>
            <person name="Wortman J.R."/>
            <person name="Badger J.H."/>
            <person name="Ren Q."/>
            <person name="Amedeo P."/>
            <person name="Jones K.M."/>
            <person name="Tallon L.J."/>
            <person name="Delcher A.L."/>
            <person name="Salzberg S.L."/>
            <person name="Silva J.C."/>
            <person name="Haas B.J."/>
            <person name="Majoros W.H."/>
            <person name="Farzad M."/>
            <person name="Carlton J.M."/>
            <person name="Smith R.K. Jr."/>
            <person name="Garg J."/>
            <person name="Pearlman R.E."/>
            <person name="Karrer K.M."/>
            <person name="Sun L."/>
            <person name="Manning G."/>
            <person name="Elde N.C."/>
            <person name="Turkewitz A.P."/>
            <person name="Asai D.J."/>
            <person name="Wilkes D.E."/>
            <person name="Wang Y."/>
            <person name="Cai H."/>
            <person name="Collins K."/>
            <person name="Stewart B.A."/>
            <person name="Lee S.R."/>
            <person name="Wilamowska K."/>
            <person name="Weinberg Z."/>
            <person name="Ruzzo W.L."/>
            <person name="Wloga D."/>
            <person name="Gaertig J."/>
            <person name="Frankel J."/>
            <person name="Tsao C.-C."/>
            <person name="Gorovsky M.A."/>
            <person name="Keeling P.J."/>
            <person name="Waller R.F."/>
            <person name="Patron N.J."/>
            <person name="Cherry J.M."/>
            <person name="Stover N.A."/>
            <person name="Krieger C.J."/>
            <person name="del Toro C."/>
            <person name="Ryder H.F."/>
            <person name="Williamson S.C."/>
            <person name="Barbeau R.A."/>
            <person name="Hamilton E.P."/>
            <person name="Orias E."/>
        </authorList>
    </citation>
    <scope>NUCLEOTIDE SEQUENCE [LARGE SCALE GENOMIC DNA]</scope>
    <source>
        <strain evidence="7">SB210</strain>
    </source>
</reference>
<dbReference type="SMR" id="Q22AL1"/>
<sequence>MNKKVFKLQEELLEKQFQLEEEYYFQVRETEKYWDRDSKCALKIQSIYKMFTLRQRFTKLKESVIKIQTRFRGFLSRKKFQKKKEDNINLMNVKYFSQQAITIQKIFRGFYQRKFTHDFYARKKFLQELGDQNTRFQGEMNQIADEEKVEEKKRQEAQAREEFTQLASNLHHLASTHQIPGVYNPPYAISKPTAFNIEVETHLKATFKANYAWKPPTRKSIATFQIKQNKKIISTQSSIKVNQK</sequence>
<dbReference type="GO" id="GO:0000278">
    <property type="term" value="P:mitotic cell cycle"/>
    <property type="evidence" value="ECO:0007669"/>
    <property type="project" value="TreeGrafter"/>
</dbReference>
<dbReference type="InterPro" id="IPR000048">
    <property type="entry name" value="IQ_motif_EF-hand-BS"/>
</dbReference>
<gene>
    <name evidence="6" type="ORF">TTHERM_01194640</name>
</gene>
<dbReference type="KEGG" id="tet:TTHERM_01194640"/>
<dbReference type="GO" id="GO:0051295">
    <property type="term" value="P:establishment of meiotic spindle localization"/>
    <property type="evidence" value="ECO:0007669"/>
    <property type="project" value="TreeGrafter"/>
</dbReference>
<evidence type="ECO:0000256" key="5">
    <source>
        <dbReference type="SAM" id="Coils"/>
    </source>
</evidence>
<dbReference type="AlphaFoldDB" id="Q22AL1"/>
<dbReference type="OrthoDB" id="190375at2759"/>
<feature type="coiled-coil region" evidence="5">
    <location>
        <begin position="126"/>
        <end position="169"/>
    </location>
</feature>
<dbReference type="PANTHER" id="PTHR22706">
    <property type="entry name" value="ASSEMBLY FACTOR FOR SPINDLE MICROTUBULES"/>
    <property type="match status" value="1"/>
</dbReference>
<dbReference type="InParanoid" id="Q22AL1"/>
<keyword evidence="3" id="KW-0677">Repeat</keyword>
<dbReference type="PANTHER" id="PTHR22706:SF1">
    <property type="entry name" value="ASSEMBLY FACTOR FOR SPINDLE MICROTUBULES"/>
    <property type="match status" value="1"/>
</dbReference>
<organism evidence="6 7">
    <name type="scientific">Tetrahymena thermophila (strain SB210)</name>
    <dbReference type="NCBI Taxonomy" id="312017"/>
    <lineage>
        <taxon>Eukaryota</taxon>
        <taxon>Sar</taxon>
        <taxon>Alveolata</taxon>
        <taxon>Ciliophora</taxon>
        <taxon>Intramacronucleata</taxon>
        <taxon>Oligohymenophorea</taxon>
        <taxon>Hymenostomatida</taxon>
        <taxon>Tetrahymenina</taxon>
        <taxon>Tetrahymenidae</taxon>
        <taxon>Tetrahymena</taxon>
    </lineage>
</organism>
<dbReference type="InterPro" id="IPR051185">
    <property type="entry name" value="ASPM"/>
</dbReference>